<dbReference type="OrthoDB" id="9807558at2"/>
<dbReference type="GO" id="GO:0045892">
    <property type="term" value="P:negative regulation of DNA-templated transcription"/>
    <property type="evidence" value="ECO:0007669"/>
    <property type="project" value="TreeGrafter"/>
</dbReference>
<name>A0A2V3TX95_9HYPH</name>
<dbReference type="GO" id="GO:0003700">
    <property type="term" value="F:DNA-binding transcription factor activity"/>
    <property type="evidence" value="ECO:0007669"/>
    <property type="project" value="TreeGrafter"/>
</dbReference>
<evidence type="ECO:0000256" key="2">
    <source>
        <dbReference type="ARBA" id="ARBA00023125"/>
    </source>
</evidence>
<keyword evidence="1" id="KW-0805">Transcription regulation</keyword>
<feature type="domain" description="IclR-ED" evidence="5">
    <location>
        <begin position="65"/>
        <end position="253"/>
    </location>
</feature>
<proteinExistence type="predicted"/>
<dbReference type="RefSeq" id="WP_110377254.1">
    <property type="nucleotide sequence ID" value="NZ_JAHBRY010000002.1"/>
</dbReference>
<dbReference type="EMBL" id="QJJK01000012">
    <property type="protein sequence ID" value="PXW54000.1"/>
    <property type="molecule type" value="Genomic_DNA"/>
</dbReference>
<dbReference type="AlphaFoldDB" id="A0A2V3TX95"/>
<dbReference type="PROSITE" id="PS51077">
    <property type="entry name" value="HTH_ICLR"/>
    <property type="match status" value="1"/>
</dbReference>
<dbReference type="InterPro" id="IPR005471">
    <property type="entry name" value="Tscrpt_reg_IclR_N"/>
</dbReference>
<dbReference type="Pfam" id="PF01614">
    <property type="entry name" value="IclR_C"/>
    <property type="match status" value="1"/>
</dbReference>
<organism evidence="6 7">
    <name type="scientific">Chelatococcus asaccharovorans</name>
    <dbReference type="NCBI Taxonomy" id="28210"/>
    <lineage>
        <taxon>Bacteria</taxon>
        <taxon>Pseudomonadati</taxon>
        <taxon>Pseudomonadota</taxon>
        <taxon>Alphaproteobacteria</taxon>
        <taxon>Hyphomicrobiales</taxon>
        <taxon>Chelatococcaceae</taxon>
        <taxon>Chelatococcus</taxon>
    </lineage>
</organism>
<dbReference type="Gene3D" id="3.30.450.40">
    <property type="match status" value="1"/>
</dbReference>
<dbReference type="InterPro" id="IPR050707">
    <property type="entry name" value="HTH_MetabolicPath_Reg"/>
</dbReference>
<evidence type="ECO:0000259" key="5">
    <source>
        <dbReference type="PROSITE" id="PS51078"/>
    </source>
</evidence>
<keyword evidence="2" id="KW-0238">DNA-binding</keyword>
<evidence type="ECO:0000259" key="4">
    <source>
        <dbReference type="PROSITE" id="PS51077"/>
    </source>
</evidence>
<evidence type="ECO:0000313" key="6">
    <source>
        <dbReference type="EMBL" id="PXW54000.1"/>
    </source>
</evidence>
<dbReference type="PROSITE" id="PS51078">
    <property type="entry name" value="ICLR_ED"/>
    <property type="match status" value="1"/>
</dbReference>
<keyword evidence="3" id="KW-0804">Transcription</keyword>
<dbReference type="Proteomes" id="UP000248021">
    <property type="component" value="Unassembled WGS sequence"/>
</dbReference>
<dbReference type="Gene3D" id="1.10.10.10">
    <property type="entry name" value="Winged helix-like DNA-binding domain superfamily/Winged helix DNA-binding domain"/>
    <property type="match status" value="1"/>
</dbReference>
<dbReference type="GO" id="GO:0003677">
    <property type="term" value="F:DNA binding"/>
    <property type="evidence" value="ECO:0007669"/>
    <property type="project" value="UniProtKB-KW"/>
</dbReference>
<dbReference type="PANTHER" id="PTHR30136">
    <property type="entry name" value="HELIX-TURN-HELIX TRANSCRIPTIONAL REGULATOR, ICLR FAMILY"/>
    <property type="match status" value="1"/>
</dbReference>
<dbReference type="SMART" id="SM00346">
    <property type="entry name" value="HTH_ICLR"/>
    <property type="match status" value="1"/>
</dbReference>
<dbReference type="Pfam" id="PF09339">
    <property type="entry name" value="HTH_IclR"/>
    <property type="match status" value="1"/>
</dbReference>
<evidence type="ECO:0000313" key="7">
    <source>
        <dbReference type="Proteomes" id="UP000248021"/>
    </source>
</evidence>
<dbReference type="InterPro" id="IPR036390">
    <property type="entry name" value="WH_DNA-bd_sf"/>
</dbReference>
<dbReference type="SUPFAM" id="SSF55781">
    <property type="entry name" value="GAF domain-like"/>
    <property type="match status" value="1"/>
</dbReference>
<gene>
    <name evidence="6" type="ORF">C7450_11229</name>
</gene>
<accession>A0A2V3TX95</accession>
<protein>
    <submittedName>
        <fullName evidence="6">IclR family transcriptional regulator</fullName>
    </submittedName>
</protein>
<comment type="caution">
    <text evidence="6">The sequence shown here is derived from an EMBL/GenBank/DDBJ whole genome shotgun (WGS) entry which is preliminary data.</text>
</comment>
<dbReference type="InterPro" id="IPR029016">
    <property type="entry name" value="GAF-like_dom_sf"/>
</dbReference>
<dbReference type="SUPFAM" id="SSF46785">
    <property type="entry name" value="Winged helix' DNA-binding domain"/>
    <property type="match status" value="1"/>
</dbReference>
<evidence type="ECO:0000256" key="3">
    <source>
        <dbReference type="ARBA" id="ARBA00023163"/>
    </source>
</evidence>
<sequence length="272" mass="28960">MRTAVDRIFDLLGALTGEPHGLSLQEAAQASRLSKPTAHRLLTDMIGRGIVRQDKASGNYALTLELALIAFKQLGELGFLDVCQPTLDELAALSGELVRLAWRDQDRLVILSEAQGAKPGLRFDANLGRPVVLHTMAAGKVFLASQPRAEALRLLRKQGLMGSPDTGPNAIQTEDELALELSRVERQGYALAYDEGDLGAAAIAVPILDPKNRAFLGSVAVVGPTVRWTKAKLSELAPALNEAAAAIAAKAAIAPFCRRIADAQTRPSRTGS</sequence>
<evidence type="ECO:0000256" key="1">
    <source>
        <dbReference type="ARBA" id="ARBA00023015"/>
    </source>
</evidence>
<keyword evidence="7" id="KW-1185">Reference proteome</keyword>
<dbReference type="PANTHER" id="PTHR30136:SF35">
    <property type="entry name" value="HTH-TYPE TRANSCRIPTIONAL REGULATOR RV1719"/>
    <property type="match status" value="1"/>
</dbReference>
<dbReference type="InterPro" id="IPR036388">
    <property type="entry name" value="WH-like_DNA-bd_sf"/>
</dbReference>
<dbReference type="InterPro" id="IPR014757">
    <property type="entry name" value="Tscrpt_reg_IclR_C"/>
</dbReference>
<feature type="domain" description="HTH iclR-type" evidence="4">
    <location>
        <begin position="2"/>
        <end position="64"/>
    </location>
</feature>
<reference evidence="6 7" key="1">
    <citation type="submission" date="2018-05" db="EMBL/GenBank/DDBJ databases">
        <title>Genomic Encyclopedia of Type Strains, Phase IV (KMG-IV): sequencing the most valuable type-strain genomes for metagenomic binning, comparative biology and taxonomic classification.</title>
        <authorList>
            <person name="Goeker M."/>
        </authorList>
    </citation>
    <scope>NUCLEOTIDE SEQUENCE [LARGE SCALE GENOMIC DNA]</scope>
    <source>
        <strain evidence="6 7">DSM 6462</strain>
    </source>
</reference>